<accession>A0A9P4NJ72</accession>
<evidence type="ECO:0000313" key="3">
    <source>
        <dbReference type="Proteomes" id="UP000800235"/>
    </source>
</evidence>
<dbReference type="PROSITE" id="PS50097">
    <property type="entry name" value="BTB"/>
    <property type="match status" value="1"/>
</dbReference>
<comment type="caution">
    <text evidence="2">The sequence shown here is derived from an EMBL/GenBank/DDBJ whole genome shotgun (WGS) entry which is preliminary data.</text>
</comment>
<proteinExistence type="predicted"/>
<evidence type="ECO:0000313" key="2">
    <source>
        <dbReference type="EMBL" id="KAF2423577.1"/>
    </source>
</evidence>
<dbReference type="Pfam" id="PF00651">
    <property type="entry name" value="BTB"/>
    <property type="match status" value="1"/>
</dbReference>
<feature type="non-terminal residue" evidence="2">
    <location>
        <position position="1"/>
    </location>
</feature>
<dbReference type="OrthoDB" id="3852581at2759"/>
<dbReference type="CDD" id="cd18186">
    <property type="entry name" value="BTB_POZ_ZBTB_KLHL-like"/>
    <property type="match status" value="1"/>
</dbReference>
<dbReference type="SMART" id="SM00225">
    <property type="entry name" value="BTB"/>
    <property type="match status" value="1"/>
</dbReference>
<dbReference type="PANTHER" id="PTHR47843">
    <property type="entry name" value="BTB DOMAIN-CONTAINING PROTEIN-RELATED"/>
    <property type="match status" value="1"/>
</dbReference>
<evidence type="ECO:0000259" key="1">
    <source>
        <dbReference type="PROSITE" id="PS50097"/>
    </source>
</evidence>
<reference evidence="2" key="1">
    <citation type="journal article" date="2020" name="Stud. Mycol.">
        <title>101 Dothideomycetes genomes: a test case for predicting lifestyles and emergence of pathogens.</title>
        <authorList>
            <person name="Haridas S."/>
            <person name="Albert R."/>
            <person name="Binder M."/>
            <person name="Bloem J."/>
            <person name="Labutti K."/>
            <person name="Salamov A."/>
            <person name="Andreopoulos B."/>
            <person name="Baker S."/>
            <person name="Barry K."/>
            <person name="Bills G."/>
            <person name="Bluhm B."/>
            <person name="Cannon C."/>
            <person name="Castanera R."/>
            <person name="Culley D."/>
            <person name="Daum C."/>
            <person name="Ezra D."/>
            <person name="Gonzalez J."/>
            <person name="Henrissat B."/>
            <person name="Kuo A."/>
            <person name="Liang C."/>
            <person name="Lipzen A."/>
            <person name="Lutzoni F."/>
            <person name="Magnuson J."/>
            <person name="Mondo S."/>
            <person name="Nolan M."/>
            <person name="Ohm R."/>
            <person name="Pangilinan J."/>
            <person name="Park H.-J."/>
            <person name="Ramirez L."/>
            <person name="Alfaro M."/>
            <person name="Sun H."/>
            <person name="Tritt A."/>
            <person name="Yoshinaga Y."/>
            <person name="Zwiers L.-H."/>
            <person name="Turgeon B."/>
            <person name="Goodwin S."/>
            <person name="Spatafora J."/>
            <person name="Crous P."/>
            <person name="Grigoriev I."/>
        </authorList>
    </citation>
    <scope>NUCLEOTIDE SEQUENCE</scope>
    <source>
        <strain evidence="2">CBS 130266</strain>
    </source>
</reference>
<feature type="domain" description="BTB" evidence="1">
    <location>
        <begin position="9"/>
        <end position="76"/>
    </location>
</feature>
<dbReference type="PANTHER" id="PTHR47843:SF5">
    <property type="entry name" value="BTB_POZ DOMAIN PROTEIN"/>
    <property type="match status" value="1"/>
</dbReference>
<dbReference type="Gene3D" id="3.30.710.10">
    <property type="entry name" value="Potassium Channel Kv1.1, Chain A"/>
    <property type="match status" value="1"/>
</dbReference>
<dbReference type="SUPFAM" id="SSF54695">
    <property type="entry name" value="POZ domain"/>
    <property type="match status" value="1"/>
</dbReference>
<dbReference type="Proteomes" id="UP000800235">
    <property type="component" value="Unassembled WGS sequence"/>
</dbReference>
<protein>
    <recommendedName>
        <fullName evidence="1">BTB domain-containing protein</fullName>
    </recommendedName>
</protein>
<dbReference type="AlphaFoldDB" id="A0A9P4NJ72"/>
<dbReference type="InterPro" id="IPR011333">
    <property type="entry name" value="SKP1/BTB/POZ_sf"/>
</dbReference>
<sequence length="178" mass="20766">RYYMNDEYADLTITCHGHIWQVHKLILCGQSEFFKAACKRGFKEGNSNTIDFPASKAKALSALIHYFYHFDYAVTDEKTLQYHMTMYSLADEYLVEDLKVLVASKFRTELAILESSEDFSDVVKFVYDNTMDSDRVLRNIVVDFVVKNKRRLATKGCDLGKLKDEIVDFILERIWTML</sequence>
<gene>
    <name evidence="2" type="ORF">EJ08DRAFT_595918</name>
</gene>
<dbReference type="InterPro" id="IPR000210">
    <property type="entry name" value="BTB/POZ_dom"/>
</dbReference>
<organism evidence="2 3">
    <name type="scientific">Tothia fuscella</name>
    <dbReference type="NCBI Taxonomy" id="1048955"/>
    <lineage>
        <taxon>Eukaryota</taxon>
        <taxon>Fungi</taxon>
        <taxon>Dikarya</taxon>
        <taxon>Ascomycota</taxon>
        <taxon>Pezizomycotina</taxon>
        <taxon>Dothideomycetes</taxon>
        <taxon>Pleosporomycetidae</taxon>
        <taxon>Venturiales</taxon>
        <taxon>Cylindrosympodiaceae</taxon>
        <taxon>Tothia</taxon>
    </lineage>
</organism>
<name>A0A9P4NJ72_9PEZI</name>
<keyword evidence="3" id="KW-1185">Reference proteome</keyword>
<dbReference type="EMBL" id="MU007080">
    <property type="protein sequence ID" value="KAF2423577.1"/>
    <property type="molecule type" value="Genomic_DNA"/>
</dbReference>